<reference evidence="3" key="1">
    <citation type="submission" date="2023-06" db="EMBL/GenBank/DDBJ databases">
        <authorList>
            <consortium name="Lawrence Berkeley National Laboratory"/>
            <person name="Ahrendt S."/>
            <person name="Sahu N."/>
            <person name="Indic B."/>
            <person name="Wong-Bajracharya J."/>
            <person name="Merenyi Z."/>
            <person name="Ke H.-M."/>
            <person name="Monk M."/>
            <person name="Kocsube S."/>
            <person name="Drula E."/>
            <person name="Lipzen A."/>
            <person name="Balint B."/>
            <person name="Henrissat B."/>
            <person name="Andreopoulos B."/>
            <person name="Martin F.M."/>
            <person name="Harder C.B."/>
            <person name="Rigling D."/>
            <person name="Ford K.L."/>
            <person name="Foster G.D."/>
            <person name="Pangilinan J."/>
            <person name="Papanicolaou A."/>
            <person name="Barry K."/>
            <person name="LaButti K."/>
            <person name="Viragh M."/>
            <person name="Koriabine M."/>
            <person name="Yan M."/>
            <person name="Riley R."/>
            <person name="Champramary S."/>
            <person name="Plett K.L."/>
            <person name="Tsai I.J."/>
            <person name="Slot J."/>
            <person name="Sipos G."/>
            <person name="Plett J."/>
            <person name="Nagy L.G."/>
            <person name="Grigoriev I.V."/>
        </authorList>
    </citation>
    <scope>NUCLEOTIDE SEQUENCE</scope>
    <source>
        <strain evidence="3">FPL87.14</strain>
    </source>
</reference>
<keyword evidence="1" id="KW-0812">Transmembrane</keyword>
<keyword evidence="4" id="KW-1185">Reference proteome</keyword>
<accession>A0AA39MH15</accession>
<feature type="transmembrane region" description="Helical" evidence="1">
    <location>
        <begin position="103"/>
        <end position="125"/>
    </location>
</feature>
<evidence type="ECO:0000259" key="2">
    <source>
        <dbReference type="Pfam" id="PF20152"/>
    </source>
</evidence>
<feature type="transmembrane region" description="Helical" evidence="1">
    <location>
        <begin position="12"/>
        <end position="35"/>
    </location>
</feature>
<feature type="domain" description="DUF6534" evidence="2">
    <location>
        <begin position="179"/>
        <end position="265"/>
    </location>
</feature>
<gene>
    <name evidence="3" type="ORF">EV421DRAFT_1433402</name>
</gene>
<feature type="transmembrane region" description="Helical" evidence="1">
    <location>
        <begin position="137"/>
        <end position="161"/>
    </location>
</feature>
<comment type="caution">
    <text evidence="3">The sequence shown here is derived from an EMBL/GenBank/DDBJ whole genome shotgun (WGS) entry which is preliminary data.</text>
</comment>
<keyword evidence="1" id="KW-0472">Membrane</keyword>
<organism evidence="3 4">
    <name type="scientific">Armillaria borealis</name>
    <dbReference type="NCBI Taxonomy" id="47425"/>
    <lineage>
        <taxon>Eukaryota</taxon>
        <taxon>Fungi</taxon>
        <taxon>Dikarya</taxon>
        <taxon>Basidiomycota</taxon>
        <taxon>Agaricomycotina</taxon>
        <taxon>Agaricomycetes</taxon>
        <taxon>Agaricomycetidae</taxon>
        <taxon>Agaricales</taxon>
        <taxon>Marasmiineae</taxon>
        <taxon>Physalacriaceae</taxon>
        <taxon>Armillaria</taxon>
    </lineage>
</organism>
<dbReference type="AlphaFoldDB" id="A0AA39MH15"/>
<evidence type="ECO:0000313" key="3">
    <source>
        <dbReference type="EMBL" id="KAK0433444.1"/>
    </source>
</evidence>
<feature type="transmembrane region" description="Helical" evidence="1">
    <location>
        <begin position="47"/>
        <end position="68"/>
    </location>
</feature>
<feature type="transmembrane region" description="Helical" evidence="1">
    <location>
        <begin position="216"/>
        <end position="234"/>
    </location>
</feature>
<feature type="transmembrane region" description="Helical" evidence="1">
    <location>
        <begin position="173"/>
        <end position="195"/>
    </location>
</feature>
<dbReference type="Proteomes" id="UP001175226">
    <property type="component" value="Unassembled WGS sequence"/>
</dbReference>
<proteinExistence type="predicted"/>
<dbReference type="EMBL" id="JAUEPT010000081">
    <property type="protein sequence ID" value="KAK0433444.1"/>
    <property type="molecule type" value="Genomic_DNA"/>
</dbReference>
<dbReference type="PANTHER" id="PTHR40465:SF1">
    <property type="entry name" value="DUF6534 DOMAIN-CONTAINING PROTEIN"/>
    <property type="match status" value="1"/>
</dbReference>
<dbReference type="PANTHER" id="PTHR40465">
    <property type="entry name" value="CHROMOSOME 1, WHOLE GENOME SHOTGUN SEQUENCE"/>
    <property type="match status" value="1"/>
</dbReference>
<sequence length="325" mass="36901">MNTSMSPLPWVHGWWECLWIYFSGILTAQFSNYYSWCDNKDGLRMKIAVGVLALLTTLKSVQVSIVWIQEIEYFNNIQGVLALPHVFNLITQAMYSHRSRTTAWYVIGNVLMQVAVISFYVQCFFCYRLYALSKMWWIAAPIMVIYVLGLTSAIVATYYIASSELGRLAHWVSVHYAVAFVADVLLPSSTAWFLLKNRKHVLPHLLNALVRLTFQTAALPAICAMINLIFVYAGDNYSQNVVTVFIQALPKLYAISMMWTLNARRAIRVAFTSGSDGTSTEAVPRNVERTRRDEISLSNLNRHIKPAVVSVHDMFAYPDSDIEMG</sequence>
<evidence type="ECO:0000313" key="4">
    <source>
        <dbReference type="Proteomes" id="UP001175226"/>
    </source>
</evidence>
<protein>
    <recommendedName>
        <fullName evidence="2">DUF6534 domain-containing protein</fullName>
    </recommendedName>
</protein>
<dbReference type="Pfam" id="PF20152">
    <property type="entry name" value="DUF6534"/>
    <property type="match status" value="1"/>
</dbReference>
<feature type="transmembrane region" description="Helical" evidence="1">
    <location>
        <begin position="240"/>
        <end position="261"/>
    </location>
</feature>
<name>A0AA39MH15_9AGAR</name>
<evidence type="ECO:0000256" key="1">
    <source>
        <dbReference type="SAM" id="Phobius"/>
    </source>
</evidence>
<dbReference type="InterPro" id="IPR045339">
    <property type="entry name" value="DUF6534"/>
</dbReference>
<keyword evidence="1" id="KW-1133">Transmembrane helix</keyword>